<feature type="signal peptide" evidence="2">
    <location>
        <begin position="1"/>
        <end position="19"/>
    </location>
</feature>
<keyword evidence="2" id="KW-0732">Signal</keyword>
<dbReference type="EMBL" id="PSQE01000001">
    <property type="protein sequence ID" value="RHN78440.1"/>
    <property type="molecule type" value="Genomic_DNA"/>
</dbReference>
<sequence>MITLKGFFVVVIVSVSLDSLEKERAIYAVVLEKPRLKASCSILINPKSLLGALSSLHESDSEFRSCLRLFYFSSCCSFLTVVVQFRIIIIQTLIYTIIALQVIFGYFHCLLFLVSESHICVFTDQGCSSLSLIF</sequence>
<feature type="transmembrane region" description="Helical" evidence="1">
    <location>
        <begin position="93"/>
        <end position="114"/>
    </location>
</feature>
<proteinExistence type="predicted"/>
<dbReference type="AlphaFoldDB" id="A0A396JJL0"/>
<organism evidence="3">
    <name type="scientific">Medicago truncatula</name>
    <name type="common">Barrel medic</name>
    <name type="synonym">Medicago tribuloides</name>
    <dbReference type="NCBI Taxonomy" id="3880"/>
    <lineage>
        <taxon>Eukaryota</taxon>
        <taxon>Viridiplantae</taxon>
        <taxon>Streptophyta</taxon>
        <taxon>Embryophyta</taxon>
        <taxon>Tracheophyta</taxon>
        <taxon>Spermatophyta</taxon>
        <taxon>Magnoliopsida</taxon>
        <taxon>eudicotyledons</taxon>
        <taxon>Gunneridae</taxon>
        <taxon>Pentapetalae</taxon>
        <taxon>rosids</taxon>
        <taxon>fabids</taxon>
        <taxon>Fabales</taxon>
        <taxon>Fabaceae</taxon>
        <taxon>Papilionoideae</taxon>
        <taxon>50 kb inversion clade</taxon>
        <taxon>NPAAA clade</taxon>
        <taxon>Hologalegina</taxon>
        <taxon>IRL clade</taxon>
        <taxon>Trifolieae</taxon>
        <taxon>Medicago</taxon>
    </lineage>
</organism>
<protein>
    <recommendedName>
        <fullName evidence="4">Transmembrane protein</fullName>
    </recommendedName>
</protein>
<evidence type="ECO:0000256" key="1">
    <source>
        <dbReference type="SAM" id="Phobius"/>
    </source>
</evidence>
<evidence type="ECO:0000313" key="3">
    <source>
        <dbReference type="EMBL" id="RHN78440.1"/>
    </source>
</evidence>
<evidence type="ECO:0008006" key="4">
    <source>
        <dbReference type="Google" id="ProtNLM"/>
    </source>
</evidence>
<keyword evidence="1" id="KW-1133">Transmembrane helix</keyword>
<keyword evidence="1" id="KW-0472">Membrane</keyword>
<dbReference type="Proteomes" id="UP000265566">
    <property type="component" value="Chromosome 1"/>
</dbReference>
<gene>
    <name evidence="3" type="ORF">MtrunA17_Chr1g0165601</name>
</gene>
<feature type="transmembrane region" description="Helical" evidence="1">
    <location>
        <begin position="69"/>
        <end position="87"/>
    </location>
</feature>
<name>A0A396JJL0_MEDTR</name>
<dbReference type="Gramene" id="rna2005">
    <property type="protein sequence ID" value="RHN78440.1"/>
    <property type="gene ID" value="gene2005"/>
</dbReference>
<keyword evidence="1" id="KW-0812">Transmembrane</keyword>
<feature type="chain" id="PRO_5017176498" description="Transmembrane protein" evidence="2">
    <location>
        <begin position="20"/>
        <end position="134"/>
    </location>
</feature>
<accession>A0A396JJL0</accession>
<evidence type="ECO:0000256" key="2">
    <source>
        <dbReference type="SAM" id="SignalP"/>
    </source>
</evidence>
<comment type="caution">
    <text evidence="3">The sequence shown here is derived from an EMBL/GenBank/DDBJ whole genome shotgun (WGS) entry which is preliminary data.</text>
</comment>
<reference evidence="3" key="1">
    <citation type="journal article" date="2018" name="Nat. Plants">
        <title>Whole-genome landscape of Medicago truncatula symbiotic genes.</title>
        <authorList>
            <person name="Pecrix Y."/>
            <person name="Gamas P."/>
            <person name="Carrere S."/>
        </authorList>
    </citation>
    <scope>NUCLEOTIDE SEQUENCE</scope>
    <source>
        <tissue evidence="3">Leaves</tissue>
    </source>
</reference>